<gene>
    <name evidence="1" type="ORF">JCM17844_16330</name>
</gene>
<sequence length="77" mass="8742">MRGVAALGVLLVLAFIGLWLRVVFLPDARPDKVDSPTISLMAKPPLTGWHKPFALKPFPQKMRPIMMRLPLRTFMPF</sequence>
<accession>A0A5A7MQ89</accession>
<dbReference type="EMBL" id="BKCL01000004">
    <property type="protein sequence ID" value="GEQ97996.1"/>
    <property type="molecule type" value="Genomic_DNA"/>
</dbReference>
<protein>
    <submittedName>
        <fullName evidence="1">Uncharacterized protein</fullName>
    </submittedName>
</protein>
<dbReference type="AlphaFoldDB" id="A0A5A7MQ89"/>
<name>A0A5A7MQ89_9PROT</name>
<comment type="caution">
    <text evidence="1">The sequence shown here is derived from an EMBL/GenBank/DDBJ whole genome shotgun (WGS) entry which is preliminary data.</text>
</comment>
<evidence type="ECO:0000313" key="1">
    <source>
        <dbReference type="EMBL" id="GEQ97996.1"/>
    </source>
</evidence>
<dbReference type="Proteomes" id="UP000322084">
    <property type="component" value="Unassembled WGS sequence"/>
</dbReference>
<proteinExistence type="predicted"/>
<organism evidence="1 2">
    <name type="scientific">Iodidimonas gelatinilytica</name>
    <dbReference type="NCBI Taxonomy" id="1236966"/>
    <lineage>
        <taxon>Bacteria</taxon>
        <taxon>Pseudomonadati</taxon>
        <taxon>Pseudomonadota</taxon>
        <taxon>Alphaproteobacteria</taxon>
        <taxon>Iodidimonadales</taxon>
        <taxon>Iodidimonadaceae</taxon>
        <taxon>Iodidimonas</taxon>
    </lineage>
</organism>
<reference evidence="1 2" key="1">
    <citation type="submission" date="2019-09" db="EMBL/GenBank/DDBJ databases">
        <title>NBRP : Genome information of microbial organism related human and environment.</title>
        <authorList>
            <person name="Hattori M."/>
            <person name="Oshima K."/>
            <person name="Inaba H."/>
            <person name="Suda W."/>
            <person name="Sakamoto M."/>
            <person name="Iino T."/>
            <person name="Kitahara M."/>
            <person name="Oshida Y."/>
            <person name="Iida T."/>
            <person name="Kudo T."/>
            <person name="Itoh T."/>
            <person name="Ohkuma M."/>
        </authorList>
    </citation>
    <scope>NUCLEOTIDE SEQUENCE [LARGE SCALE GENOMIC DNA]</scope>
    <source>
        <strain evidence="1 2">Hi-2</strain>
    </source>
</reference>
<evidence type="ECO:0000313" key="2">
    <source>
        <dbReference type="Proteomes" id="UP000322084"/>
    </source>
</evidence>